<organism evidence="3 4">
    <name type="scientific">Ampelomyces quisqualis</name>
    <name type="common">Powdery mildew agent</name>
    <dbReference type="NCBI Taxonomy" id="50730"/>
    <lineage>
        <taxon>Eukaryota</taxon>
        <taxon>Fungi</taxon>
        <taxon>Dikarya</taxon>
        <taxon>Ascomycota</taxon>
        <taxon>Pezizomycotina</taxon>
        <taxon>Dothideomycetes</taxon>
        <taxon>Pleosporomycetidae</taxon>
        <taxon>Pleosporales</taxon>
        <taxon>Pleosporineae</taxon>
        <taxon>Phaeosphaeriaceae</taxon>
        <taxon>Ampelomyces</taxon>
    </lineage>
</organism>
<keyword evidence="4" id="KW-1185">Reference proteome</keyword>
<feature type="signal peptide" evidence="2">
    <location>
        <begin position="1"/>
        <end position="16"/>
    </location>
</feature>
<evidence type="ECO:0000256" key="2">
    <source>
        <dbReference type="SAM" id="SignalP"/>
    </source>
</evidence>
<dbReference type="AlphaFoldDB" id="A0A6A5QT02"/>
<feature type="compositionally biased region" description="Basic and acidic residues" evidence="1">
    <location>
        <begin position="136"/>
        <end position="146"/>
    </location>
</feature>
<sequence length="175" mass="18395">MRHALTLAGLASLAASAPTKHAGDNWYISYTPYSTYGTYPAAVDGASTTVSTPETDAPHSASLVMGDGGANGKVVGRNGLMSTGLTDPLDPRYPHSSLPVYDTYDPYGKYGRYSGAAEVAMDRAGMVGGMMEGNLSEEKMSDKGDMSDDANMMDHANMADHTTTPTPEPQTPPTH</sequence>
<keyword evidence="2" id="KW-0732">Signal</keyword>
<gene>
    <name evidence="3" type="ORF">BDU57DRAFT_183158</name>
</gene>
<evidence type="ECO:0000313" key="4">
    <source>
        <dbReference type="Proteomes" id="UP000800096"/>
    </source>
</evidence>
<reference evidence="3" key="1">
    <citation type="journal article" date="2020" name="Stud. Mycol.">
        <title>101 Dothideomycetes genomes: a test case for predicting lifestyles and emergence of pathogens.</title>
        <authorList>
            <person name="Haridas S."/>
            <person name="Albert R."/>
            <person name="Binder M."/>
            <person name="Bloem J."/>
            <person name="Labutti K."/>
            <person name="Salamov A."/>
            <person name="Andreopoulos B."/>
            <person name="Baker S."/>
            <person name="Barry K."/>
            <person name="Bills G."/>
            <person name="Bluhm B."/>
            <person name="Cannon C."/>
            <person name="Castanera R."/>
            <person name="Culley D."/>
            <person name="Daum C."/>
            <person name="Ezra D."/>
            <person name="Gonzalez J."/>
            <person name="Henrissat B."/>
            <person name="Kuo A."/>
            <person name="Liang C."/>
            <person name="Lipzen A."/>
            <person name="Lutzoni F."/>
            <person name="Magnuson J."/>
            <person name="Mondo S."/>
            <person name="Nolan M."/>
            <person name="Ohm R."/>
            <person name="Pangilinan J."/>
            <person name="Park H.-J."/>
            <person name="Ramirez L."/>
            <person name="Alfaro M."/>
            <person name="Sun H."/>
            <person name="Tritt A."/>
            <person name="Yoshinaga Y."/>
            <person name="Zwiers L.-H."/>
            <person name="Turgeon B."/>
            <person name="Goodwin S."/>
            <person name="Spatafora J."/>
            <person name="Crous P."/>
            <person name="Grigoriev I."/>
        </authorList>
    </citation>
    <scope>NUCLEOTIDE SEQUENCE</scope>
    <source>
        <strain evidence="3">HMLAC05119</strain>
    </source>
</reference>
<dbReference type="EMBL" id="ML979134">
    <property type="protein sequence ID" value="KAF1917978.1"/>
    <property type="molecule type" value="Genomic_DNA"/>
</dbReference>
<accession>A0A6A5QT02</accession>
<evidence type="ECO:0000256" key="1">
    <source>
        <dbReference type="SAM" id="MobiDB-lite"/>
    </source>
</evidence>
<name>A0A6A5QT02_AMPQU</name>
<feature type="region of interest" description="Disordered" evidence="1">
    <location>
        <begin position="136"/>
        <end position="175"/>
    </location>
</feature>
<dbReference type="Proteomes" id="UP000800096">
    <property type="component" value="Unassembled WGS sequence"/>
</dbReference>
<evidence type="ECO:0000313" key="3">
    <source>
        <dbReference type="EMBL" id="KAF1917978.1"/>
    </source>
</evidence>
<feature type="compositionally biased region" description="Pro residues" evidence="1">
    <location>
        <begin position="166"/>
        <end position="175"/>
    </location>
</feature>
<proteinExistence type="predicted"/>
<feature type="chain" id="PRO_5025489659" evidence="2">
    <location>
        <begin position="17"/>
        <end position="175"/>
    </location>
</feature>
<protein>
    <submittedName>
        <fullName evidence="3">Uncharacterized protein</fullName>
    </submittedName>
</protein>